<organism evidence="1 2">
    <name type="scientific">Camellia lanceoleosa</name>
    <dbReference type="NCBI Taxonomy" id="1840588"/>
    <lineage>
        <taxon>Eukaryota</taxon>
        <taxon>Viridiplantae</taxon>
        <taxon>Streptophyta</taxon>
        <taxon>Embryophyta</taxon>
        <taxon>Tracheophyta</taxon>
        <taxon>Spermatophyta</taxon>
        <taxon>Magnoliopsida</taxon>
        <taxon>eudicotyledons</taxon>
        <taxon>Gunneridae</taxon>
        <taxon>Pentapetalae</taxon>
        <taxon>asterids</taxon>
        <taxon>Ericales</taxon>
        <taxon>Theaceae</taxon>
        <taxon>Camellia</taxon>
    </lineage>
</organism>
<dbReference type="Proteomes" id="UP001060215">
    <property type="component" value="Chromosome 5"/>
</dbReference>
<reference evidence="1 2" key="1">
    <citation type="journal article" date="2022" name="Plant J.">
        <title>Chromosome-level genome of Camellia lanceoleosa provides a valuable resource for understanding genome evolution and self-incompatibility.</title>
        <authorList>
            <person name="Gong W."/>
            <person name="Xiao S."/>
            <person name="Wang L."/>
            <person name="Liao Z."/>
            <person name="Chang Y."/>
            <person name="Mo W."/>
            <person name="Hu G."/>
            <person name="Li W."/>
            <person name="Zhao G."/>
            <person name="Zhu H."/>
            <person name="Hu X."/>
            <person name="Ji K."/>
            <person name="Xiang X."/>
            <person name="Song Q."/>
            <person name="Yuan D."/>
            <person name="Jin S."/>
            <person name="Zhang L."/>
        </authorList>
    </citation>
    <scope>NUCLEOTIDE SEQUENCE [LARGE SCALE GENOMIC DNA]</scope>
    <source>
        <strain evidence="1">SQ_2022a</strain>
    </source>
</reference>
<evidence type="ECO:0000313" key="2">
    <source>
        <dbReference type="Proteomes" id="UP001060215"/>
    </source>
</evidence>
<comment type="caution">
    <text evidence="1">The sequence shown here is derived from an EMBL/GenBank/DDBJ whole genome shotgun (WGS) entry which is preliminary data.</text>
</comment>
<evidence type="ECO:0000313" key="1">
    <source>
        <dbReference type="EMBL" id="KAI8010004.1"/>
    </source>
</evidence>
<protein>
    <submittedName>
        <fullName evidence="1">Uncharacterized protein</fullName>
    </submittedName>
</protein>
<proteinExistence type="predicted"/>
<dbReference type="EMBL" id="CM045762">
    <property type="protein sequence ID" value="KAI8010004.1"/>
    <property type="molecule type" value="Genomic_DNA"/>
</dbReference>
<name>A0ACC0H9K2_9ERIC</name>
<gene>
    <name evidence="1" type="ORF">LOK49_LG06G00702</name>
</gene>
<keyword evidence="2" id="KW-1185">Reference proteome</keyword>
<accession>A0ACC0H9K2</accession>
<sequence>MGSKLLIVVVFAFDVIAFALAIAAELRRTTATVKPDSDLNYEYCVYNSSISTWFGVGASLFLMASQVLVMVTTQCFCCGKAFKLEGSRASTLVLFITCWVFFIITEVCLLAGSVMNAHHTKYRAIFGENLPFCHSMRKGVFAAGATFVFLNCIVSELYYICLSDSEESFDPYDAEASTALIISK</sequence>